<name>B5GYM0_STRCL</name>
<keyword evidence="1 2" id="KW-0732">Signal</keyword>
<reference evidence="3 4" key="1">
    <citation type="journal article" date="2010" name="Genome Biol. Evol.">
        <title>The sequence of a 1.8-mb bacterial linear plasmid reveals a rich evolutionary reservoir of secondary metabolic pathways.</title>
        <authorList>
            <person name="Medema M.H."/>
            <person name="Trefzer A."/>
            <person name="Kovalchuk A."/>
            <person name="van den Berg M."/>
            <person name="Mueller U."/>
            <person name="Heijne W."/>
            <person name="Wu L."/>
            <person name="Alam M.T."/>
            <person name="Ronning C.M."/>
            <person name="Nierman W.C."/>
            <person name="Bovenberg R.A.L."/>
            <person name="Breitling R."/>
            <person name="Takano E."/>
        </authorList>
    </citation>
    <scope>NUCLEOTIDE SEQUENCE [LARGE SCALE GENOMIC DNA]</scope>
    <source>
        <strain evidence="4">ATCC 27064 / DSM 738 / JCM 4710 / NBRC 13307 / NCIMB 12785 / NRRL 3585 / VKM Ac-602</strain>
    </source>
</reference>
<sequence length="313" mass="34787">MKPETYSLQTAQTSRRSRVKRSLTTVLLGAALSLLAPALAEAAPPAPAESVAAEGYTSFGTVDWDRDGFRDVVTREDTNGNLWLYPGKGGRGPNWDARILIGTGWTAYTPFGLTDWDRDGFQDVLTREDTNGNLWLYPGKGGRGPNWDARILIGTGWTAYTPFGLTDWDRDGFQDVLTREDTNGNLWLYPGKGGRGPNWDARILIGTGWTAYTPFGLTDWDRDGFQDVLTRENANGNLWLYPGKGGRGPNWDARILIGTGWTAYTPFGLTDWDRDGFQDVLTREDTSRILWLYPGKGGRGPNWDPRVLIGTGW</sequence>
<evidence type="ECO:0000313" key="3">
    <source>
        <dbReference type="EMBL" id="EFG06192.1"/>
    </source>
</evidence>
<feature type="chain" id="PRO_5007910812" evidence="2">
    <location>
        <begin position="43"/>
        <end position="313"/>
    </location>
</feature>
<dbReference type="Pfam" id="PF13517">
    <property type="entry name" value="FG-GAP_3"/>
    <property type="match status" value="2"/>
</dbReference>
<dbReference type="PANTHER" id="PTHR44103">
    <property type="entry name" value="PROPROTEIN CONVERTASE P"/>
    <property type="match status" value="1"/>
</dbReference>
<feature type="signal peptide" evidence="2">
    <location>
        <begin position="1"/>
        <end position="42"/>
    </location>
</feature>
<dbReference type="PANTHER" id="PTHR44103:SF1">
    <property type="entry name" value="PROPROTEIN CONVERTASE P"/>
    <property type="match status" value="1"/>
</dbReference>
<dbReference type="STRING" id="1901.BB341_22465"/>
<dbReference type="InterPro" id="IPR028994">
    <property type="entry name" value="Integrin_alpha_N"/>
</dbReference>
<keyword evidence="4" id="KW-1185">Reference proteome</keyword>
<evidence type="ECO:0000313" key="4">
    <source>
        <dbReference type="Proteomes" id="UP000002357"/>
    </source>
</evidence>
<dbReference type="Proteomes" id="UP000002357">
    <property type="component" value="Chromosome"/>
</dbReference>
<dbReference type="EMBL" id="CM000913">
    <property type="protein sequence ID" value="EFG06192.1"/>
    <property type="molecule type" value="Genomic_DNA"/>
</dbReference>
<dbReference type="SUPFAM" id="SSF69318">
    <property type="entry name" value="Integrin alpha N-terminal domain"/>
    <property type="match status" value="1"/>
</dbReference>
<proteinExistence type="predicted"/>
<dbReference type="OrthoDB" id="9815928at2"/>
<evidence type="ECO:0000256" key="1">
    <source>
        <dbReference type="ARBA" id="ARBA00022729"/>
    </source>
</evidence>
<dbReference type="InterPro" id="IPR013517">
    <property type="entry name" value="FG-GAP"/>
</dbReference>
<protein>
    <submittedName>
        <fullName evidence="3">Viral protein TPX</fullName>
    </submittedName>
</protein>
<dbReference type="PROSITE" id="PS51318">
    <property type="entry name" value="TAT"/>
    <property type="match status" value="1"/>
</dbReference>
<gene>
    <name evidence="3" type="ORF">SCLAV_1113</name>
</gene>
<accession>B5GYM0</accession>
<dbReference type="Gene3D" id="2.130.10.130">
    <property type="entry name" value="Integrin alpha, N-terminal"/>
    <property type="match status" value="1"/>
</dbReference>
<dbReference type="eggNOG" id="COG0739">
    <property type="taxonomic scope" value="Bacteria"/>
</dbReference>
<evidence type="ECO:0000256" key="2">
    <source>
        <dbReference type="SAM" id="SignalP"/>
    </source>
</evidence>
<dbReference type="AlphaFoldDB" id="B5GYM0"/>
<organism evidence="3 4">
    <name type="scientific">Streptomyces clavuligerus</name>
    <dbReference type="NCBI Taxonomy" id="1901"/>
    <lineage>
        <taxon>Bacteria</taxon>
        <taxon>Bacillati</taxon>
        <taxon>Actinomycetota</taxon>
        <taxon>Actinomycetes</taxon>
        <taxon>Kitasatosporales</taxon>
        <taxon>Streptomycetaceae</taxon>
        <taxon>Streptomyces</taxon>
    </lineage>
</organism>
<dbReference type="InterPro" id="IPR006311">
    <property type="entry name" value="TAT_signal"/>
</dbReference>